<accession>A0A4S8P1N9</accession>
<dbReference type="InterPro" id="IPR021848">
    <property type="entry name" value="HODM_asu-like"/>
</dbReference>
<sequence length="295" mass="33672">MSTTFTHTPYATLNRPFTIGLSALDPRHWIEPDSHLRRYLAAKRTLVATHRHEVFRATEDSLAAQHECLEALVAHLEANHPRIYRRNGNQFEMVGHTVDLADETMPPLMRAGMLVQDDLVIMQKRESGWCIAAAHLSFPSSWSLAEKFDRPMEEVHRHVPGFEAGTRNAVMINRIFENLQPGQPAERFNWSINWQEKLHHPETGRNDTAEPQDAVVRVERQTLTKLPKTGAIVFTIRIYLDPVTLFDRHADGPRLAGKLARQLEALTDQQSAYKGLDVQRVRLIERLRATSGAEK</sequence>
<dbReference type="RefSeq" id="WP_136599571.1">
    <property type="nucleotide sequence ID" value="NZ_STGV01000005.1"/>
</dbReference>
<protein>
    <submittedName>
        <fullName evidence="1">DUF3445 domain-containing protein</fullName>
    </submittedName>
</protein>
<reference evidence="1 2" key="1">
    <citation type="submission" date="2019-04" db="EMBL/GenBank/DDBJ databases">
        <title>Genome sequence of strain shin9-1.</title>
        <authorList>
            <person name="Gao J."/>
            <person name="Sun J."/>
        </authorList>
    </citation>
    <scope>NUCLEOTIDE SEQUENCE [LARGE SCALE GENOMIC DNA]</scope>
    <source>
        <strain evidence="2">shin9-1</strain>
    </source>
</reference>
<name>A0A4S8P1N9_9HYPH</name>
<organism evidence="1 2">
    <name type="scientific">Peteryoungia ipomoeae</name>
    <dbReference type="NCBI Taxonomy" id="1210932"/>
    <lineage>
        <taxon>Bacteria</taxon>
        <taxon>Pseudomonadati</taxon>
        <taxon>Pseudomonadota</taxon>
        <taxon>Alphaproteobacteria</taxon>
        <taxon>Hyphomicrobiales</taxon>
        <taxon>Rhizobiaceae</taxon>
        <taxon>Peteryoungia</taxon>
    </lineage>
</organism>
<dbReference type="Proteomes" id="UP000308828">
    <property type="component" value="Unassembled WGS sequence"/>
</dbReference>
<evidence type="ECO:0000313" key="2">
    <source>
        <dbReference type="Proteomes" id="UP000308828"/>
    </source>
</evidence>
<dbReference type="EMBL" id="STGV01000005">
    <property type="protein sequence ID" value="THV21524.1"/>
    <property type="molecule type" value="Genomic_DNA"/>
</dbReference>
<evidence type="ECO:0000313" key="1">
    <source>
        <dbReference type="EMBL" id="THV21524.1"/>
    </source>
</evidence>
<gene>
    <name evidence="1" type="ORF">FAA97_16055</name>
</gene>
<dbReference type="OrthoDB" id="5242510at2"/>
<dbReference type="Pfam" id="PF11927">
    <property type="entry name" value="HODM_asu-like"/>
    <property type="match status" value="1"/>
</dbReference>
<dbReference type="AlphaFoldDB" id="A0A4S8P1N9"/>
<proteinExistence type="predicted"/>
<comment type="caution">
    <text evidence="1">The sequence shown here is derived from an EMBL/GenBank/DDBJ whole genome shotgun (WGS) entry which is preliminary data.</text>
</comment>
<keyword evidence="2" id="KW-1185">Reference proteome</keyword>